<evidence type="ECO:0000256" key="4">
    <source>
        <dbReference type="ARBA" id="ARBA00022692"/>
    </source>
</evidence>
<keyword evidence="10" id="KW-1185">Reference proteome</keyword>
<sequence length="342" mass="38700">MSLQKQNLFYLQEGKSSKIKPTKALVHGLTQYYRSSNSALYDFQKDDLYRCMRVLLVFGRIIGIVPISGVFSSALKSVSFRARSFAGITSAIIILGMAINDLLALYAFFRAPAKDASEIARNAAGFVCYGIGLYVFVFMFRNSTKLITCFHKWRETKTVFYKEDTDLFRSITLISGIIYSSAILENLVSHWRFFNNPYRESTKMRIPVWEAYYERSHGQYANVIPYNVVLAIGVFLCNKWAVYAWNFGDILIAVIARAVYQRFKLHHEDLKSKISVGNGTLFNGTIERAELKSRTSCIGFGGLDCFTITKPFVLSVVSVIFTFEIVLLQSSTTPISNSTDSN</sequence>
<evidence type="ECO:0000256" key="3">
    <source>
        <dbReference type="ARBA" id="ARBA00022475"/>
    </source>
</evidence>
<dbReference type="PANTHER" id="PTHR21421">
    <property type="entry name" value="GUSTATORY RECEPTOR"/>
    <property type="match status" value="1"/>
</dbReference>
<keyword evidence="4 8" id="KW-0812">Transmembrane</keyword>
<protein>
    <recommendedName>
        <fullName evidence="11">Gustatory receptor</fullName>
    </recommendedName>
</protein>
<dbReference type="EMBL" id="CAXLJM020000026">
    <property type="protein sequence ID" value="CAL8093436.1"/>
    <property type="molecule type" value="Genomic_DNA"/>
</dbReference>
<proteinExistence type="inferred from homology"/>
<keyword evidence="3" id="KW-1003">Cell membrane</keyword>
<name>A0ABP1Q8J5_9HEXA</name>
<comment type="similarity">
    <text evidence="2">Belongs to the insect chemoreceptor superfamily. Gustatory receptor (GR) family. Gr5a subfamily.</text>
</comment>
<dbReference type="PANTHER" id="PTHR21421:SF29">
    <property type="entry name" value="GUSTATORY RECEPTOR 5A FOR TREHALOSE-RELATED"/>
    <property type="match status" value="1"/>
</dbReference>
<evidence type="ECO:0000313" key="9">
    <source>
        <dbReference type="EMBL" id="CAL8093436.1"/>
    </source>
</evidence>
<gene>
    <name evidence="9" type="ORF">ODALV1_LOCUS8500</name>
</gene>
<evidence type="ECO:0008006" key="11">
    <source>
        <dbReference type="Google" id="ProtNLM"/>
    </source>
</evidence>
<reference evidence="9 10" key="1">
    <citation type="submission" date="2024-08" db="EMBL/GenBank/DDBJ databases">
        <authorList>
            <person name="Cucini C."/>
            <person name="Frati F."/>
        </authorList>
    </citation>
    <scope>NUCLEOTIDE SEQUENCE [LARGE SCALE GENOMIC DNA]</scope>
</reference>
<feature type="transmembrane region" description="Helical" evidence="8">
    <location>
        <begin position="54"/>
        <end position="75"/>
    </location>
</feature>
<keyword evidence="7" id="KW-0675">Receptor</keyword>
<accession>A0ABP1Q8J5</accession>
<dbReference type="InterPro" id="IPR009318">
    <property type="entry name" value="Gustatory_rcpt"/>
</dbReference>
<keyword evidence="5 8" id="KW-1133">Transmembrane helix</keyword>
<comment type="subcellular location">
    <subcellularLocation>
        <location evidence="1">Cell membrane</location>
        <topology evidence="1">Multi-pass membrane protein</topology>
    </subcellularLocation>
</comment>
<evidence type="ECO:0000256" key="2">
    <source>
        <dbReference type="ARBA" id="ARBA00005327"/>
    </source>
</evidence>
<organism evidence="9 10">
    <name type="scientific">Orchesella dallaii</name>
    <dbReference type="NCBI Taxonomy" id="48710"/>
    <lineage>
        <taxon>Eukaryota</taxon>
        <taxon>Metazoa</taxon>
        <taxon>Ecdysozoa</taxon>
        <taxon>Arthropoda</taxon>
        <taxon>Hexapoda</taxon>
        <taxon>Collembola</taxon>
        <taxon>Entomobryomorpha</taxon>
        <taxon>Entomobryoidea</taxon>
        <taxon>Orchesellidae</taxon>
        <taxon>Orchesellinae</taxon>
        <taxon>Orchesella</taxon>
    </lineage>
</organism>
<evidence type="ECO:0000256" key="8">
    <source>
        <dbReference type="SAM" id="Phobius"/>
    </source>
</evidence>
<dbReference type="Pfam" id="PF06151">
    <property type="entry name" value="Trehalose_recp"/>
    <property type="match status" value="1"/>
</dbReference>
<evidence type="ECO:0000256" key="7">
    <source>
        <dbReference type="ARBA" id="ARBA00023170"/>
    </source>
</evidence>
<dbReference type="Proteomes" id="UP001642540">
    <property type="component" value="Unassembled WGS sequence"/>
</dbReference>
<evidence type="ECO:0000256" key="6">
    <source>
        <dbReference type="ARBA" id="ARBA00023136"/>
    </source>
</evidence>
<evidence type="ECO:0000256" key="1">
    <source>
        <dbReference type="ARBA" id="ARBA00004651"/>
    </source>
</evidence>
<feature type="transmembrane region" description="Helical" evidence="8">
    <location>
        <begin position="121"/>
        <end position="140"/>
    </location>
</feature>
<feature type="transmembrane region" description="Helical" evidence="8">
    <location>
        <begin position="87"/>
        <end position="109"/>
    </location>
</feature>
<evidence type="ECO:0000256" key="5">
    <source>
        <dbReference type="ARBA" id="ARBA00022989"/>
    </source>
</evidence>
<evidence type="ECO:0000313" key="10">
    <source>
        <dbReference type="Proteomes" id="UP001642540"/>
    </source>
</evidence>
<comment type="caution">
    <text evidence="9">The sequence shown here is derived from an EMBL/GenBank/DDBJ whole genome shotgun (WGS) entry which is preliminary data.</text>
</comment>
<keyword evidence="6 8" id="KW-0472">Membrane</keyword>